<comment type="caution">
    <text evidence="1">The sequence shown here is derived from an EMBL/GenBank/DDBJ whole genome shotgun (WGS) entry which is preliminary data.</text>
</comment>
<evidence type="ECO:0000313" key="2">
    <source>
        <dbReference type="Proteomes" id="UP001144036"/>
    </source>
</evidence>
<dbReference type="Proteomes" id="UP001144036">
    <property type="component" value="Unassembled WGS sequence"/>
</dbReference>
<dbReference type="RefSeq" id="WP_270157977.1">
    <property type="nucleotide sequence ID" value="NZ_JAPNNL010000136.1"/>
</dbReference>
<gene>
    <name evidence="1" type="ORF">OUY22_27005</name>
</gene>
<protein>
    <submittedName>
        <fullName evidence="1">Uncharacterized protein</fullName>
    </submittedName>
</protein>
<accession>A0ABT4SJ73</accession>
<sequence>MNITEKADASRRMALARMFPKSWGTPPFNDEERHAWILKHARAEAAMNPHRELARRDTRLLNMLRLARLEQIRECP</sequence>
<name>A0ABT4SJ73_9ACTN</name>
<evidence type="ECO:0000313" key="1">
    <source>
        <dbReference type="EMBL" id="MDA0637068.1"/>
    </source>
</evidence>
<organism evidence="1 2">
    <name type="scientific">Nonomuraea corallina</name>
    <dbReference type="NCBI Taxonomy" id="2989783"/>
    <lineage>
        <taxon>Bacteria</taxon>
        <taxon>Bacillati</taxon>
        <taxon>Actinomycetota</taxon>
        <taxon>Actinomycetes</taxon>
        <taxon>Streptosporangiales</taxon>
        <taxon>Streptosporangiaceae</taxon>
        <taxon>Nonomuraea</taxon>
    </lineage>
</organism>
<reference evidence="1" key="1">
    <citation type="submission" date="2022-11" db="EMBL/GenBank/DDBJ databases">
        <title>Nonomuraea corallina sp. nov., a new species of the genus Nonomuraea isolated from sea side sediment in Thai sea.</title>
        <authorList>
            <person name="Ngamcharungchit C."/>
            <person name="Matsumoto A."/>
            <person name="Suriyachadkun C."/>
            <person name="Panbangred W."/>
            <person name="Inahashi Y."/>
            <person name="Intra B."/>
        </authorList>
    </citation>
    <scope>NUCLEOTIDE SEQUENCE</scope>
    <source>
        <strain evidence="1">MCN248</strain>
    </source>
</reference>
<keyword evidence="2" id="KW-1185">Reference proteome</keyword>
<dbReference type="EMBL" id="JAPNNL010000136">
    <property type="protein sequence ID" value="MDA0637068.1"/>
    <property type="molecule type" value="Genomic_DNA"/>
</dbReference>
<proteinExistence type="predicted"/>